<evidence type="ECO:0000313" key="3">
    <source>
        <dbReference type="Proteomes" id="UP000008922"/>
    </source>
</evidence>
<dbReference type="AlphaFoldDB" id="E8MZH7"/>
<dbReference type="EMBL" id="AP012029">
    <property type="protein sequence ID" value="BAJ64525.1"/>
    <property type="molecule type" value="Genomic_DNA"/>
</dbReference>
<keyword evidence="3" id="KW-1185">Reference proteome</keyword>
<name>E8MZH7_ANATU</name>
<dbReference type="SUPFAM" id="SSF53335">
    <property type="entry name" value="S-adenosyl-L-methionine-dependent methyltransferases"/>
    <property type="match status" value="1"/>
</dbReference>
<dbReference type="KEGG" id="atm:ANT_24990"/>
<dbReference type="Gene3D" id="3.40.50.150">
    <property type="entry name" value="Vaccinia Virus protein VP39"/>
    <property type="match status" value="1"/>
</dbReference>
<evidence type="ECO:0000259" key="1">
    <source>
        <dbReference type="Pfam" id="PF08241"/>
    </source>
</evidence>
<reference evidence="2 3" key="1">
    <citation type="submission" date="2010-12" db="EMBL/GenBank/DDBJ databases">
        <title>Whole genome sequence of Anaerolinea thermophila UNI-1.</title>
        <authorList>
            <person name="Narita-Yamada S."/>
            <person name="Kishi E."/>
            <person name="Watanabe Y."/>
            <person name="Takasaki K."/>
            <person name="Ankai A."/>
            <person name="Oguchi A."/>
            <person name="Fukui S."/>
            <person name="Takahashi M."/>
            <person name="Yashiro I."/>
            <person name="Hosoyama A."/>
            <person name="Sekiguchi Y."/>
            <person name="Hanada S."/>
            <person name="Fujita N."/>
        </authorList>
    </citation>
    <scope>NUCLEOTIDE SEQUENCE [LARGE SCALE GENOMIC DNA]</scope>
    <source>
        <strain evidence="3">DSM 14523 / JCM 11388 / NBRC 100420 / UNI-1</strain>
    </source>
</reference>
<dbReference type="Pfam" id="PF08241">
    <property type="entry name" value="Methyltransf_11"/>
    <property type="match status" value="1"/>
</dbReference>
<dbReference type="GO" id="GO:0008757">
    <property type="term" value="F:S-adenosylmethionine-dependent methyltransferase activity"/>
    <property type="evidence" value="ECO:0007669"/>
    <property type="project" value="InterPro"/>
</dbReference>
<dbReference type="InParanoid" id="E8MZH7"/>
<dbReference type="STRING" id="926569.ANT_24990"/>
<organism evidence="2 3">
    <name type="scientific">Anaerolinea thermophila (strain DSM 14523 / JCM 11388 / NBRC 100420 / UNI-1)</name>
    <dbReference type="NCBI Taxonomy" id="926569"/>
    <lineage>
        <taxon>Bacteria</taxon>
        <taxon>Bacillati</taxon>
        <taxon>Chloroflexota</taxon>
        <taxon>Anaerolineae</taxon>
        <taxon>Anaerolineales</taxon>
        <taxon>Anaerolineaceae</taxon>
        <taxon>Anaerolinea</taxon>
    </lineage>
</organism>
<dbReference type="HOGENOM" id="CLU_088936_0_0_0"/>
<sequence>MPLPSASASSAGWSRNWAPGFGVKLNDQDLLAYNRWAWNRQVEQGNRWTIPVSHEQVEAARRGEWEIYLTPTIPVPRGWFPPPGAEILCLASGGGQQGPLLAAAGYQVTVFDLSDAQLARDREVAEREGLHIRLVQGDMRDLSAFADESFDCIVHPVSNCFCPEVRPVWREAYRVLRRGGSLLAGFNNPAIYLFDASILWEQRRLEVRWKLPYDDLHGLTEAQKQECREKGIPLEFSHTYNDQIGGQLEAGFVLTGFYEDRNPPGEEVLSEYLPFYFATRAAKLQ</sequence>
<feature type="domain" description="Methyltransferase type 11" evidence="1">
    <location>
        <begin position="88"/>
        <end position="183"/>
    </location>
</feature>
<dbReference type="CDD" id="cd02440">
    <property type="entry name" value="AdoMet_MTases"/>
    <property type="match status" value="1"/>
</dbReference>
<accession>E8MZH7</accession>
<dbReference type="InterPro" id="IPR029063">
    <property type="entry name" value="SAM-dependent_MTases_sf"/>
</dbReference>
<gene>
    <name evidence="2" type="ordered locus">ANT_24990</name>
</gene>
<dbReference type="Proteomes" id="UP000008922">
    <property type="component" value="Chromosome"/>
</dbReference>
<protein>
    <recommendedName>
        <fullName evidence="1">Methyltransferase type 11 domain-containing protein</fullName>
    </recommendedName>
</protein>
<evidence type="ECO:0000313" key="2">
    <source>
        <dbReference type="EMBL" id="BAJ64525.1"/>
    </source>
</evidence>
<dbReference type="InterPro" id="IPR013216">
    <property type="entry name" value="Methyltransf_11"/>
</dbReference>
<proteinExistence type="predicted"/>
<dbReference type="eggNOG" id="COG2226">
    <property type="taxonomic scope" value="Bacteria"/>
</dbReference>
<dbReference type="FunCoup" id="E8MZH7">
    <property type="interactions" value="2"/>
</dbReference>
<dbReference type="OrthoDB" id="9772751at2"/>